<reference evidence="11" key="1">
    <citation type="submission" date="2016-06" db="UniProtKB">
        <authorList>
            <consortium name="WormBaseParasite"/>
        </authorList>
    </citation>
    <scope>IDENTIFICATION</scope>
</reference>
<keyword evidence="4 7" id="KW-1133">Transmembrane helix</keyword>
<dbReference type="WBParaSite" id="ECPE_0001264601-mRNA-1">
    <property type="protein sequence ID" value="ECPE_0001264601-mRNA-1"/>
    <property type="gene ID" value="ECPE_0001264601"/>
</dbReference>
<protein>
    <submittedName>
        <fullName evidence="11">MSC domain-containing protein</fullName>
    </submittedName>
</protein>
<evidence type="ECO:0000256" key="6">
    <source>
        <dbReference type="ARBA" id="ARBA00023242"/>
    </source>
</evidence>
<evidence type="ECO:0000313" key="10">
    <source>
        <dbReference type="Proteomes" id="UP000272942"/>
    </source>
</evidence>
<keyword evidence="3 7" id="KW-0812">Transmembrane</keyword>
<dbReference type="Gene3D" id="1.10.10.1180">
    <property type="entry name" value="MAN1, winged-helix domain"/>
    <property type="match status" value="1"/>
</dbReference>
<dbReference type="OrthoDB" id="6363067at2759"/>
<evidence type="ECO:0000259" key="8">
    <source>
        <dbReference type="Pfam" id="PF09402"/>
    </source>
</evidence>
<name>A0A183B075_9TREM</name>
<feature type="domain" description="Man1/Src1-like C-terminal" evidence="8">
    <location>
        <begin position="21"/>
        <end position="271"/>
    </location>
</feature>
<comment type="subcellular location">
    <subcellularLocation>
        <location evidence="1">Nucleus inner membrane</location>
    </subcellularLocation>
</comment>
<dbReference type="GO" id="GO:0005637">
    <property type="term" value="C:nuclear inner membrane"/>
    <property type="evidence" value="ECO:0007669"/>
    <property type="project" value="UniProtKB-SubCell"/>
</dbReference>
<evidence type="ECO:0000256" key="7">
    <source>
        <dbReference type="SAM" id="Phobius"/>
    </source>
</evidence>
<keyword evidence="6" id="KW-0539">Nucleus</keyword>
<evidence type="ECO:0000313" key="9">
    <source>
        <dbReference type="EMBL" id="VDP89882.1"/>
    </source>
</evidence>
<reference evidence="9 10" key="2">
    <citation type="submission" date="2018-11" db="EMBL/GenBank/DDBJ databases">
        <authorList>
            <consortium name="Pathogen Informatics"/>
        </authorList>
    </citation>
    <scope>NUCLEOTIDE SEQUENCE [LARGE SCALE GENOMIC DNA]</scope>
    <source>
        <strain evidence="9 10">Egypt</strain>
    </source>
</reference>
<organism evidence="11">
    <name type="scientific">Echinostoma caproni</name>
    <dbReference type="NCBI Taxonomy" id="27848"/>
    <lineage>
        <taxon>Eukaryota</taxon>
        <taxon>Metazoa</taxon>
        <taxon>Spiralia</taxon>
        <taxon>Lophotrochozoa</taxon>
        <taxon>Platyhelminthes</taxon>
        <taxon>Trematoda</taxon>
        <taxon>Digenea</taxon>
        <taxon>Plagiorchiida</taxon>
        <taxon>Echinostomata</taxon>
        <taxon>Echinostomatoidea</taxon>
        <taxon>Echinostomatidae</taxon>
        <taxon>Echinostoma</taxon>
    </lineage>
</organism>
<keyword evidence="5 7" id="KW-0472">Membrane</keyword>
<evidence type="ECO:0000256" key="3">
    <source>
        <dbReference type="ARBA" id="ARBA00022692"/>
    </source>
</evidence>
<feature type="transmembrane region" description="Helical" evidence="7">
    <location>
        <begin position="307"/>
        <end position="323"/>
    </location>
</feature>
<evidence type="ECO:0000256" key="5">
    <source>
        <dbReference type="ARBA" id="ARBA00023136"/>
    </source>
</evidence>
<dbReference type="AlphaFoldDB" id="A0A183B075"/>
<dbReference type="Proteomes" id="UP000272942">
    <property type="component" value="Unassembled WGS sequence"/>
</dbReference>
<proteinExistence type="predicted"/>
<evidence type="ECO:0000256" key="2">
    <source>
        <dbReference type="ARBA" id="ARBA00022553"/>
    </source>
</evidence>
<sequence length="338" mass="38385">MADLQRVICPSSVPDKFADPIVSHNCLPQTDVAEALPVLSTTFDVLSRYAGEYHCKQNRLSSPRMSVISAEGLVQLNTDLTKLPNKEFKTVWRHVLFLILHVGKAHFNIASYDASGKELGPGSAPHHVSELESLQPYFSGTCRLRHFFNWLVWFCATIFGVLIALSLFIGLVLLLRWIRTKRLQAAEKHSARIRDLVASVVHMLQQQLRENESNSEQPPYIPVYVLRERLRQQHTDAAQLWPDVVRYVYDVETCIGVQEWRGIGETWQWQGGTGWQGSGGIRSLETLGRKHTETDFGSWRSGIVRQLMSLVCIVIFILVPLWYSCPPPVLTISIRVRA</sequence>
<evidence type="ECO:0000313" key="11">
    <source>
        <dbReference type="WBParaSite" id="ECPE_0001264601-mRNA-1"/>
    </source>
</evidence>
<accession>A0A183B075</accession>
<dbReference type="EMBL" id="UZAN01053244">
    <property type="protein sequence ID" value="VDP89882.1"/>
    <property type="molecule type" value="Genomic_DNA"/>
</dbReference>
<dbReference type="InterPro" id="IPR018996">
    <property type="entry name" value="Man1/Src1-like_C"/>
</dbReference>
<dbReference type="Pfam" id="PF09402">
    <property type="entry name" value="MSC"/>
    <property type="match status" value="1"/>
</dbReference>
<evidence type="ECO:0000256" key="4">
    <source>
        <dbReference type="ARBA" id="ARBA00022989"/>
    </source>
</evidence>
<dbReference type="InterPro" id="IPR041885">
    <property type="entry name" value="MAN1_winged_helix_dom"/>
</dbReference>
<keyword evidence="2" id="KW-0597">Phosphoprotein</keyword>
<gene>
    <name evidence="9" type="ORF">ECPE_LOCUS12610</name>
</gene>
<feature type="transmembrane region" description="Helical" evidence="7">
    <location>
        <begin position="150"/>
        <end position="175"/>
    </location>
</feature>
<evidence type="ECO:0000256" key="1">
    <source>
        <dbReference type="ARBA" id="ARBA00004540"/>
    </source>
</evidence>
<keyword evidence="10" id="KW-1185">Reference proteome</keyword>